<accession>A0ABV4K2M9</accession>
<evidence type="ECO:0000256" key="6">
    <source>
        <dbReference type="ARBA" id="ARBA00022989"/>
    </source>
</evidence>
<dbReference type="PANTHER" id="PTHR43848">
    <property type="entry name" value="PUTRESCINE TRANSPORT SYSTEM PERMEASE PROTEIN POTI"/>
    <property type="match status" value="1"/>
</dbReference>
<dbReference type="InterPro" id="IPR051789">
    <property type="entry name" value="Bact_Polyamine_Transport"/>
</dbReference>
<dbReference type="RefSeq" id="WP_371386735.1">
    <property type="nucleotide sequence ID" value="NZ_JBGLYH010000027.1"/>
</dbReference>
<evidence type="ECO:0000313" key="10">
    <source>
        <dbReference type="EMBL" id="MEZ7197214.1"/>
    </source>
</evidence>
<proteinExistence type="inferred from homology"/>
<feature type="transmembrane region" description="Helical" evidence="8">
    <location>
        <begin position="12"/>
        <end position="37"/>
    </location>
</feature>
<evidence type="ECO:0000256" key="1">
    <source>
        <dbReference type="ARBA" id="ARBA00004651"/>
    </source>
</evidence>
<evidence type="ECO:0000256" key="3">
    <source>
        <dbReference type="ARBA" id="ARBA00022448"/>
    </source>
</evidence>
<keyword evidence="3 8" id="KW-0813">Transport</keyword>
<feature type="transmembrane region" description="Helical" evidence="8">
    <location>
        <begin position="240"/>
        <end position="266"/>
    </location>
</feature>
<dbReference type="SUPFAM" id="SSF161098">
    <property type="entry name" value="MetI-like"/>
    <property type="match status" value="1"/>
</dbReference>
<dbReference type="Gene3D" id="1.10.3720.10">
    <property type="entry name" value="MetI-like"/>
    <property type="match status" value="1"/>
</dbReference>
<evidence type="ECO:0000313" key="11">
    <source>
        <dbReference type="Proteomes" id="UP001568698"/>
    </source>
</evidence>
<feature type="transmembrane region" description="Helical" evidence="8">
    <location>
        <begin position="142"/>
        <end position="163"/>
    </location>
</feature>
<name>A0ABV4K2M9_9BACT</name>
<gene>
    <name evidence="10" type="ORF">AB6M95_10675</name>
</gene>
<feature type="transmembrane region" description="Helical" evidence="8">
    <location>
        <begin position="76"/>
        <end position="97"/>
    </location>
</feature>
<evidence type="ECO:0000256" key="2">
    <source>
        <dbReference type="ARBA" id="ARBA00007069"/>
    </source>
</evidence>
<keyword evidence="4" id="KW-1003">Cell membrane</keyword>
<dbReference type="CDD" id="cd06261">
    <property type="entry name" value="TM_PBP2"/>
    <property type="match status" value="1"/>
</dbReference>
<keyword evidence="5 8" id="KW-0812">Transmembrane</keyword>
<comment type="subcellular location">
    <subcellularLocation>
        <location evidence="1 8">Cell membrane</location>
        <topology evidence="1 8">Multi-pass membrane protein</topology>
    </subcellularLocation>
</comment>
<dbReference type="InterPro" id="IPR000515">
    <property type="entry name" value="MetI-like"/>
</dbReference>
<evidence type="ECO:0000256" key="5">
    <source>
        <dbReference type="ARBA" id="ARBA00022692"/>
    </source>
</evidence>
<keyword evidence="7 8" id="KW-0472">Membrane</keyword>
<dbReference type="PROSITE" id="PS50928">
    <property type="entry name" value="ABC_TM1"/>
    <property type="match status" value="1"/>
</dbReference>
<evidence type="ECO:0000256" key="7">
    <source>
        <dbReference type="ARBA" id="ARBA00023136"/>
    </source>
</evidence>
<feature type="transmembrane region" description="Helical" evidence="8">
    <location>
        <begin position="106"/>
        <end position="130"/>
    </location>
</feature>
<dbReference type="Pfam" id="PF00528">
    <property type="entry name" value="BPD_transp_1"/>
    <property type="match status" value="1"/>
</dbReference>
<reference evidence="10 11" key="1">
    <citation type="submission" date="2024-08" db="EMBL/GenBank/DDBJ databases">
        <title>Sulfate-reducing bacteria isolated from formation water of the oil field in Kazakhstan and description of Pseudodesulfovibrio sp.</title>
        <authorList>
            <person name="Bidzhieva S.K."/>
            <person name="Tourova T.P."/>
            <person name="Grouzdev D.S."/>
            <person name="Beletsky A.V."/>
            <person name="Sokolova D.S."/>
            <person name="Samigullina S.R."/>
            <person name="Poltaraus A.B."/>
            <person name="Avtukh A.N."/>
            <person name="Tereshina V.M."/>
            <person name="Zhaparov N.S."/>
            <person name="Mardanov A.V."/>
            <person name="Nazina T.N."/>
        </authorList>
    </citation>
    <scope>NUCLEOTIDE SEQUENCE [LARGE SCALE GENOMIC DNA]</scope>
    <source>
        <strain evidence="10 11">9FUS</strain>
    </source>
</reference>
<dbReference type="PANTHER" id="PTHR43848:SF2">
    <property type="entry name" value="PUTRESCINE TRANSPORT SYSTEM PERMEASE PROTEIN POTI"/>
    <property type="match status" value="1"/>
</dbReference>
<dbReference type="InterPro" id="IPR035906">
    <property type="entry name" value="MetI-like_sf"/>
</dbReference>
<feature type="domain" description="ABC transmembrane type-1" evidence="9">
    <location>
        <begin position="72"/>
        <end position="259"/>
    </location>
</feature>
<feature type="transmembrane region" description="Helical" evidence="8">
    <location>
        <begin position="184"/>
        <end position="207"/>
    </location>
</feature>
<comment type="similarity">
    <text evidence="2">Belongs to the binding-protein-dependent transport system permease family. CysTW subfamily.</text>
</comment>
<keyword evidence="6 8" id="KW-1133">Transmembrane helix</keyword>
<keyword evidence="11" id="KW-1185">Reference proteome</keyword>
<comment type="caution">
    <text evidence="10">The sequence shown here is derived from an EMBL/GenBank/DDBJ whole genome shotgun (WGS) entry which is preliminary data.</text>
</comment>
<evidence type="ECO:0000259" key="9">
    <source>
        <dbReference type="PROSITE" id="PS50928"/>
    </source>
</evidence>
<dbReference type="EMBL" id="JBGLYH010000027">
    <property type="protein sequence ID" value="MEZ7197214.1"/>
    <property type="molecule type" value="Genomic_DNA"/>
</dbReference>
<dbReference type="Proteomes" id="UP001568698">
    <property type="component" value="Unassembled WGS sequence"/>
</dbReference>
<evidence type="ECO:0000256" key="4">
    <source>
        <dbReference type="ARBA" id="ARBA00022475"/>
    </source>
</evidence>
<organism evidence="10 11">
    <name type="scientific">Pseudodesulfovibrio karagichevae</name>
    <dbReference type="NCBI Taxonomy" id="3239305"/>
    <lineage>
        <taxon>Bacteria</taxon>
        <taxon>Pseudomonadati</taxon>
        <taxon>Thermodesulfobacteriota</taxon>
        <taxon>Desulfovibrionia</taxon>
        <taxon>Desulfovibrionales</taxon>
        <taxon>Desulfovibrionaceae</taxon>
    </lineage>
</organism>
<evidence type="ECO:0000256" key="8">
    <source>
        <dbReference type="RuleBase" id="RU363032"/>
    </source>
</evidence>
<sequence length="276" mass="29966">MNTTGKRPKSFYFLTAFFALFILFLYGPTLTIGILSFQGPSGGLTFPMNGVSLHWYFRLFETQAVGDFGGSLSRSLLLALAVMVTTVVISLSAGMAFRKKFRGSGLLFYLTIVSLIIPSILISLGIGLLFNQAGIEPTWYGSAFGAHLTWTLPFGLLIMFAVFNRFDKSFEAAATDMCATPFQTLRFVVIPLILPSLVGVGLFGFTLSYDEFARTIMTSGSQNTLPLEIFGMTTNVTTPVLYALGTLTTLISFAAIVGTLAALHLLKGRRNRIQAG</sequence>
<protein>
    <submittedName>
        <fullName evidence="10">ABC transporter permease</fullName>
    </submittedName>
</protein>